<keyword evidence="1" id="KW-1133">Transmembrane helix</keyword>
<sequence length="221" mass="25835">MKIVFIIIGLVILAIVTFLIYRLIVVKIQNRKINALRFERVKDLFDKLENEEALTNEDVFPLAKSVLTREATYQLLNDYNKTDLFPKELYTIINAAESNLVNWLEFPTELDACPDEIEYIKRVTFDLNGQRDCVHYEVFKYRVNEPHWAAKDGWCVGVVGPYFDDSKPYDYPNATFSRIDSTLDNVTPEEEAKWVHENITIKRLKAQPPITKRSGWLKTRV</sequence>
<dbReference type="EMBL" id="JAGTAR010000078">
    <property type="protein sequence ID" value="MBR8538383.1"/>
    <property type="molecule type" value="Genomic_DNA"/>
</dbReference>
<keyword evidence="3" id="KW-1185">Reference proteome</keyword>
<name>A0A941F7Z2_9BACT</name>
<reference evidence="2" key="2">
    <citation type="submission" date="2021-04" db="EMBL/GenBank/DDBJ databases">
        <authorList>
            <person name="Zhang T."/>
            <person name="Zhang Y."/>
            <person name="Lu D."/>
            <person name="Zuo D."/>
            <person name="Du Z."/>
        </authorList>
    </citation>
    <scope>NUCLEOTIDE SEQUENCE</scope>
    <source>
        <strain evidence="2">JR1</strain>
    </source>
</reference>
<accession>A0A941F7Z2</accession>
<gene>
    <name evidence="2" type="ORF">KDU71_22620</name>
</gene>
<dbReference type="AlphaFoldDB" id="A0A941F7Z2"/>
<organism evidence="2 3">
    <name type="scientific">Carboxylicivirga sediminis</name>
    <dbReference type="NCBI Taxonomy" id="2006564"/>
    <lineage>
        <taxon>Bacteria</taxon>
        <taxon>Pseudomonadati</taxon>
        <taxon>Bacteroidota</taxon>
        <taxon>Bacteroidia</taxon>
        <taxon>Marinilabiliales</taxon>
        <taxon>Marinilabiliaceae</taxon>
        <taxon>Carboxylicivirga</taxon>
    </lineage>
</organism>
<feature type="transmembrane region" description="Helical" evidence="1">
    <location>
        <begin position="6"/>
        <end position="24"/>
    </location>
</feature>
<evidence type="ECO:0000313" key="3">
    <source>
        <dbReference type="Proteomes" id="UP000679220"/>
    </source>
</evidence>
<keyword evidence="1" id="KW-0472">Membrane</keyword>
<dbReference type="Proteomes" id="UP000679220">
    <property type="component" value="Unassembled WGS sequence"/>
</dbReference>
<reference evidence="2" key="1">
    <citation type="journal article" date="2018" name="Int. J. Syst. Evol. Microbiol.">
        <title>Carboxylicivirga sediminis sp. nov., isolated from coastal sediment.</title>
        <authorList>
            <person name="Wang F.Q."/>
            <person name="Ren L.H."/>
            <person name="Zou R.J."/>
            <person name="Sun Y.Z."/>
            <person name="Liu X.J."/>
            <person name="Jiang F."/>
            <person name="Liu L.J."/>
        </authorList>
    </citation>
    <scope>NUCLEOTIDE SEQUENCE</scope>
    <source>
        <strain evidence="2">JR1</strain>
    </source>
</reference>
<comment type="caution">
    <text evidence="2">The sequence shown here is derived from an EMBL/GenBank/DDBJ whole genome shotgun (WGS) entry which is preliminary data.</text>
</comment>
<evidence type="ECO:0000313" key="2">
    <source>
        <dbReference type="EMBL" id="MBR8538383.1"/>
    </source>
</evidence>
<proteinExistence type="predicted"/>
<dbReference type="RefSeq" id="WP_212193406.1">
    <property type="nucleotide sequence ID" value="NZ_JAGTAR010000078.1"/>
</dbReference>
<protein>
    <submittedName>
        <fullName evidence="2">FeoB-associated Cys-rich membrane protein</fullName>
    </submittedName>
</protein>
<evidence type="ECO:0000256" key="1">
    <source>
        <dbReference type="SAM" id="Phobius"/>
    </source>
</evidence>
<keyword evidence="1" id="KW-0812">Transmembrane</keyword>